<evidence type="ECO:0000256" key="3">
    <source>
        <dbReference type="SAM" id="SignalP"/>
    </source>
</evidence>
<accession>A0A131YQ83</accession>
<dbReference type="PANTHER" id="PTHR10083">
    <property type="entry name" value="KUNITZ-TYPE PROTEASE INHIBITOR-RELATED"/>
    <property type="match status" value="1"/>
</dbReference>
<dbReference type="InterPro" id="IPR050098">
    <property type="entry name" value="TFPI/VKTCI-like"/>
</dbReference>
<dbReference type="SUPFAM" id="SSF57362">
    <property type="entry name" value="BPTI-like"/>
    <property type="match status" value="3"/>
</dbReference>
<feature type="domain" description="BPTI/Kunitz inhibitor" evidence="4">
    <location>
        <begin position="35"/>
        <end position="86"/>
    </location>
</feature>
<name>A0A131YQ83_RHIAP</name>
<dbReference type="SMART" id="SM00131">
    <property type="entry name" value="KU"/>
    <property type="match status" value="3"/>
</dbReference>
<feature type="domain" description="BPTI/Kunitz inhibitor" evidence="4">
    <location>
        <begin position="98"/>
        <end position="148"/>
    </location>
</feature>
<dbReference type="Pfam" id="PF00014">
    <property type="entry name" value="Kunitz_BPTI"/>
    <property type="match status" value="3"/>
</dbReference>
<organism evidence="5">
    <name type="scientific">Rhipicephalus appendiculatus</name>
    <name type="common">Brown ear tick</name>
    <dbReference type="NCBI Taxonomy" id="34631"/>
    <lineage>
        <taxon>Eukaryota</taxon>
        <taxon>Metazoa</taxon>
        <taxon>Ecdysozoa</taxon>
        <taxon>Arthropoda</taxon>
        <taxon>Chelicerata</taxon>
        <taxon>Arachnida</taxon>
        <taxon>Acari</taxon>
        <taxon>Parasitiformes</taxon>
        <taxon>Ixodida</taxon>
        <taxon>Ixodoidea</taxon>
        <taxon>Ixodidae</taxon>
        <taxon>Rhipicephalinae</taxon>
        <taxon>Rhipicephalus</taxon>
        <taxon>Rhipicephalus</taxon>
    </lineage>
</organism>
<keyword evidence="2" id="KW-0722">Serine protease inhibitor</keyword>
<proteinExistence type="predicted"/>
<dbReference type="Gene3D" id="4.10.410.10">
    <property type="entry name" value="Pancreatic trypsin inhibitor Kunitz domain"/>
    <property type="match status" value="3"/>
</dbReference>
<reference evidence="5" key="1">
    <citation type="journal article" date="2016" name="Ticks Tick Borne Dis.">
        <title>De novo assembly and annotation of the salivary gland transcriptome of Rhipicephalus appendiculatus male and female ticks during blood feeding.</title>
        <authorList>
            <person name="de Castro M.H."/>
            <person name="de Klerk D."/>
            <person name="Pienaar R."/>
            <person name="Latif A.A."/>
            <person name="Rees D.J."/>
            <person name="Mans B.J."/>
        </authorList>
    </citation>
    <scope>NUCLEOTIDE SEQUENCE</scope>
    <source>
        <tissue evidence="5">Salivary glands</tissue>
    </source>
</reference>
<dbReference type="CDD" id="cd00109">
    <property type="entry name" value="Kunitz-type"/>
    <property type="match status" value="2"/>
</dbReference>
<dbReference type="AlphaFoldDB" id="A0A131YQ83"/>
<sequence>MMKCPASLLLLLRLFIEQVFAEKAQLINGTAPTLCYLSPYSGNGCVLSGDQWYYNTDTSSCKMLSRGSCVNGHQLFRSLSMCQKTCHTTSAQRTSSLCLQKPVGGMCSSVHHAWYFDARVQVCKMFDYTLCKKRLNFFVSEMKCEQICLPRKTPKAYCSLPPVFTYCRVRKYHWYFDDSKNICLVYPTHRCGKNSNRFRTSRDCMKRCSYHRSAELTRTMEKNN</sequence>
<dbReference type="InterPro" id="IPR002223">
    <property type="entry name" value="Kunitz_BPTI"/>
</dbReference>
<feature type="domain" description="BPTI/Kunitz inhibitor" evidence="4">
    <location>
        <begin position="158"/>
        <end position="208"/>
    </location>
</feature>
<keyword evidence="3" id="KW-0732">Signal</keyword>
<dbReference type="InterPro" id="IPR036880">
    <property type="entry name" value="Kunitz_BPTI_sf"/>
</dbReference>
<dbReference type="PROSITE" id="PS50279">
    <property type="entry name" value="BPTI_KUNITZ_2"/>
    <property type="match status" value="3"/>
</dbReference>
<evidence type="ECO:0000259" key="4">
    <source>
        <dbReference type="PROSITE" id="PS50279"/>
    </source>
</evidence>
<dbReference type="EMBL" id="GEDV01007855">
    <property type="protein sequence ID" value="JAP80702.1"/>
    <property type="molecule type" value="Transcribed_RNA"/>
</dbReference>
<keyword evidence="1" id="KW-0646">Protease inhibitor</keyword>
<evidence type="ECO:0000256" key="1">
    <source>
        <dbReference type="ARBA" id="ARBA00022690"/>
    </source>
</evidence>
<evidence type="ECO:0000256" key="2">
    <source>
        <dbReference type="ARBA" id="ARBA00022900"/>
    </source>
</evidence>
<feature type="signal peptide" evidence="3">
    <location>
        <begin position="1"/>
        <end position="21"/>
    </location>
</feature>
<evidence type="ECO:0000313" key="5">
    <source>
        <dbReference type="EMBL" id="JAP80702.1"/>
    </source>
</evidence>
<protein>
    <submittedName>
        <fullName evidence="5">Pancreatic trypsin inhibitor</fullName>
    </submittedName>
</protein>
<feature type="chain" id="PRO_5007285787" evidence="3">
    <location>
        <begin position="22"/>
        <end position="224"/>
    </location>
</feature>
<dbReference type="GO" id="GO:0004867">
    <property type="term" value="F:serine-type endopeptidase inhibitor activity"/>
    <property type="evidence" value="ECO:0007669"/>
    <property type="project" value="UniProtKB-KW"/>
</dbReference>